<name>A0A1H3ULK9_9BACI</name>
<proteinExistence type="inferred from homology"/>
<keyword evidence="9" id="KW-0012">Acyltransferase</keyword>
<feature type="transmembrane region" description="Helical" evidence="7">
    <location>
        <begin position="290"/>
        <end position="310"/>
    </location>
</feature>
<dbReference type="PANTHER" id="PTHR40074:SF2">
    <property type="entry name" value="O-ACETYLTRANSFERASE WECH"/>
    <property type="match status" value="1"/>
</dbReference>
<feature type="transmembrane region" description="Helical" evidence="7">
    <location>
        <begin position="262"/>
        <end position="278"/>
    </location>
</feature>
<feature type="transmembrane region" description="Helical" evidence="7">
    <location>
        <begin position="53"/>
        <end position="74"/>
    </location>
</feature>
<dbReference type="AlphaFoldDB" id="A0A1H3ULK9"/>
<dbReference type="GO" id="GO:0009246">
    <property type="term" value="P:enterobacterial common antigen biosynthetic process"/>
    <property type="evidence" value="ECO:0007669"/>
    <property type="project" value="TreeGrafter"/>
</dbReference>
<feature type="transmembrane region" description="Helical" evidence="7">
    <location>
        <begin position="192"/>
        <end position="210"/>
    </location>
</feature>
<feature type="domain" description="Acyltransferase 3" evidence="8">
    <location>
        <begin position="15"/>
        <end position="338"/>
    </location>
</feature>
<evidence type="ECO:0000313" key="10">
    <source>
        <dbReference type="Proteomes" id="UP000198935"/>
    </source>
</evidence>
<sequence>MKNINLQGESSIVPELIFLRCVACLAVVMIHAAETSLEAYADTAASVELLSIHLLRMAMMFGTPTFIFLSEFLLAKSYPDNLPTGFFEKRVKLLLIPYVSMSVIYAVAWNTADFSLSAIGVSVVKNIFIGDSTVYFILIVFQFYFLHLFLHRHLQKWKKKIVLTASLAVNMLYLGFFNFVTPFRFFPHSSYIWYRFSWIPFFGWVFYFILGFYCGKHYQYIKMQLVRYRKWIFAAPAVTLALVLFFRYMNFPATPSSKRIDIIFYTTAMIFALMYLFRDAKTIHPLIMTISNYSFGIFLTHKLFMHFFLPIPQLNIYFYTIVVFLSSIGLSIAVTFLVNKHRWGKYIVGRIYSFKGNNQQETPERERNPKYGT</sequence>
<gene>
    <name evidence="9" type="ORF">SAMN05421736_12333</name>
</gene>
<organism evidence="9 10">
    <name type="scientific">Evansella caseinilytica</name>
    <dbReference type="NCBI Taxonomy" id="1503961"/>
    <lineage>
        <taxon>Bacteria</taxon>
        <taxon>Bacillati</taxon>
        <taxon>Bacillota</taxon>
        <taxon>Bacilli</taxon>
        <taxon>Bacillales</taxon>
        <taxon>Bacillaceae</taxon>
        <taxon>Evansella</taxon>
    </lineage>
</organism>
<feature type="transmembrane region" description="Helical" evidence="7">
    <location>
        <begin position="12"/>
        <end position="33"/>
    </location>
</feature>
<feature type="transmembrane region" description="Helical" evidence="7">
    <location>
        <begin position="95"/>
        <end position="112"/>
    </location>
</feature>
<evidence type="ECO:0000256" key="5">
    <source>
        <dbReference type="ARBA" id="ARBA00022989"/>
    </source>
</evidence>
<evidence type="ECO:0000256" key="1">
    <source>
        <dbReference type="ARBA" id="ARBA00004651"/>
    </source>
</evidence>
<dbReference type="InterPro" id="IPR002656">
    <property type="entry name" value="Acyl_transf_3_dom"/>
</dbReference>
<evidence type="ECO:0000313" key="9">
    <source>
        <dbReference type="EMBL" id="SDZ63342.1"/>
    </source>
</evidence>
<accession>A0A1H3ULK9</accession>
<dbReference type="EMBL" id="FNPI01000023">
    <property type="protein sequence ID" value="SDZ63342.1"/>
    <property type="molecule type" value="Genomic_DNA"/>
</dbReference>
<feature type="transmembrane region" description="Helical" evidence="7">
    <location>
        <begin position="231"/>
        <end position="250"/>
    </location>
</feature>
<evidence type="ECO:0000256" key="6">
    <source>
        <dbReference type="ARBA" id="ARBA00023136"/>
    </source>
</evidence>
<feature type="transmembrane region" description="Helical" evidence="7">
    <location>
        <begin position="162"/>
        <end position="180"/>
    </location>
</feature>
<dbReference type="GO" id="GO:0005886">
    <property type="term" value="C:plasma membrane"/>
    <property type="evidence" value="ECO:0007669"/>
    <property type="project" value="UniProtKB-SubCell"/>
</dbReference>
<evidence type="ECO:0000256" key="7">
    <source>
        <dbReference type="SAM" id="Phobius"/>
    </source>
</evidence>
<evidence type="ECO:0000256" key="3">
    <source>
        <dbReference type="ARBA" id="ARBA00022475"/>
    </source>
</evidence>
<evidence type="ECO:0000259" key="8">
    <source>
        <dbReference type="Pfam" id="PF01757"/>
    </source>
</evidence>
<evidence type="ECO:0000256" key="2">
    <source>
        <dbReference type="ARBA" id="ARBA00007400"/>
    </source>
</evidence>
<keyword evidence="6 7" id="KW-0472">Membrane</keyword>
<keyword evidence="9" id="KW-0808">Transferase</keyword>
<feature type="transmembrane region" description="Helical" evidence="7">
    <location>
        <begin position="316"/>
        <end position="338"/>
    </location>
</feature>
<evidence type="ECO:0000256" key="4">
    <source>
        <dbReference type="ARBA" id="ARBA00022692"/>
    </source>
</evidence>
<protein>
    <submittedName>
        <fullName evidence="9">Membrane-bound acyltransferase YfiQ, involved in biofilm formation</fullName>
    </submittedName>
</protein>
<dbReference type="STRING" id="1503961.SAMN05421736_12333"/>
<comment type="similarity">
    <text evidence="2">Belongs to the acyltransferase 3 family.</text>
</comment>
<comment type="subcellular location">
    <subcellularLocation>
        <location evidence="1">Cell membrane</location>
        <topology evidence="1">Multi-pass membrane protein</topology>
    </subcellularLocation>
</comment>
<keyword evidence="10" id="KW-1185">Reference proteome</keyword>
<dbReference type="GO" id="GO:0016413">
    <property type="term" value="F:O-acetyltransferase activity"/>
    <property type="evidence" value="ECO:0007669"/>
    <property type="project" value="TreeGrafter"/>
</dbReference>
<reference evidence="10" key="1">
    <citation type="submission" date="2016-10" db="EMBL/GenBank/DDBJ databases">
        <authorList>
            <person name="Varghese N."/>
            <person name="Submissions S."/>
        </authorList>
    </citation>
    <scope>NUCLEOTIDE SEQUENCE [LARGE SCALE GENOMIC DNA]</scope>
    <source>
        <strain evidence="10">SP</strain>
    </source>
</reference>
<keyword evidence="5 7" id="KW-1133">Transmembrane helix</keyword>
<dbReference type="Pfam" id="PF01757">
    <property type="entry name" value="Acyl_transf_3"/>
    <property type="match status" value="1"/>
</dbReference>
<keyword evidence="4 7" id="KW-0812">Transmembrane</keyword>
<keyword evidence="3" id="KW-1003">Cell membrane</keyword>
<dbReference type="Proteomes" id="UP000198935">
    <property type="component" value="Unassembled WGS sequence"/>
</dbReference>
<dbReference type="OrthoDB" id="65129at2"/>
<feature type="transmembrane region" description="Helical" evidence="7">
    <location>
        <begin position="132"/>
        <end position="150"/>
    </location>
</feature>
<dbReference type="PANTHER" id="PTHR40074">
    <property type="entry name" value="O-ACETYLTRANSFERASE WECH"/>
    <property type="match status" value="1"/>
</dbReference>